<evidence type="ECO:0000313" key="4">
    <source>
        <dbReference type="Proteomes" id="UP001501371"/>
    </source>
</evidence>
<keyword evidence="4" id="KW-1185">Reference proteome</keyword>
<evidence type="ECO:0000259" key="2">
    <source>
        <dbReference type="SMART" id="SM00822"/>
    </source>
</evidence>
<dbReference type="RefSeq" id="WP_344282362.1">
    <property type="nucleotide sequence ID" value="NZ_BAAAKV010000062.1"/>
</dbReference>
<name>A0ABN1V214_9ACTN</name>
<evidence type="ECO:0000313" key="3">
    <source>
        <dbReference type="EMBL" id="GAA1191041.1"/>
    </source>
</evidence>
<dbReference type="Pfam" id="PF13561">
    <property type="entry name" value="adh_short_C2"/>
    <property type="match status" value="1"/>
</dbReference>
<dbReference type="Proteomes" id="UP001501371">
    <property type="component" value="Unassembled WGS sequence"/>
</dbReference>
<dbReference type="InterPro" id="IPR036291">
    <property type="entry name" value="NAD(P)-bd_dom_sf"/>
</dbReference>
<dbReference type="InterPro" id="IPR002347">
    <property type="entry name" value="SDR_fam"/>
</dbReference>
<dbReference type="EMBL" id="BAAAKV010000062">
    <property type="protein sequence ID" value="GAA1191041.1"/>
    <property type="molecule type" value="Genomic_DNA"/>
</dbReference>
<dbReference type="InterPro" id="IPR050259">
    <property type="entry name" value="SDR"/>
</dbReference>
<protein>
    <submittedName>
        <fullName evidence="3">SDR family NAD(P)-dependent oxidoreductase</fullName>
    </submittedName>
</protein>
<organism evidence="3 4">
    <name type="scientific">Streptomyces hebeiensis</name>
    <dbReference type="NCBI Taxonomy" id="229486"/>
    <lineage>
        <taxon>Bacteria</taxon>
        <taxon>Bacillati</taxon>
        <taxon>Actinomycetota</taxon>
        <taxon>Actinomycetes</taxon>
        <taxon>Kitasatosporales</taxon>
        <taxon>Streptomycetaceae</taxon>
        <taxon>Streptomyces</taxon>
    </lineage>
</organism>
<comment type="similarity">
    <text evidence="1">Belongs to the short-chain dehydrogenases/reductases (SDR) family.</text>
</comment>
<dbReference type="InterPro" id="IPR020904">
    <property type="entry name" value="Sc_DH/Rdtase_CS"/>
</dbReference>
<dbReference type="PROSITE" id="PS00061">
    <property type="entry name" value="ADH_SHORT"/>
    <property type="match status" value="1"/>
</dbReference>
<accession>A0ABN1V214</accession>
<proteinExistence type="inferred from homology"/>
<dbReference type="PANTHER" id="PTHR42879">
    <property type="entry name" value="3-OXOACYL-(ACYL-CARRIER-PROTEIN) REDUCTASE"/>
    <property type="match status" value="1"/>
</dbReference>
<dbReference type="PRINTS" id="PR00080">
    <property type="entry name" value="SDRFAMILY"/>
</dbReference>
<comment type="caution">
    <text evidence="3">The sequence shown here is derived from an EMBL/GenBank/DDBJ whole genome shotgun (WGS) entry which is preliminary data.</text>
</comment>
<dbReference type="PANTHER" id="PTHR42879:SF2">
    <property type="entry name" value="3-OXOACYL-[ACYL-CARRIER-PROTEIN] REDUCTASE FABG"/>
    <property type="match status" value="1"/>
</dbReference>
<evidence type="ECO:0000256" key="1">
    <source>
        <dbReference type="ARBA" id="ARBA00006484"/>
    </source>
</evidence>
<dbReference type="SMART" id="SM00822">
    <property type="entry name" value="PKS_KR"/>
    <property type="match status" value="1"/>
</dbReference>
<reference evidence="3 4" key="1">
    <citation type="journal article" date="2019" name="Int. J. Syst. Evol. Microbiol.">
        <title>The Global Catalogue of Microorganisms (GCM) 10K type strain sequencing project: providing services to taxonomists for standard genome sequencing and annotation.</title>
        <authorList>
            <consortium name="The Broad Institute Genomics Platform"/>
            <consortium name="The Broad Institute Genome Sequencing Center for Infectious Disease"/>
            <person name="Wu L."/>
            <person name="Ma J."/>
        </authorList>
    </citation>
    <scope>NUCLEOTIDE SEQUENCE [LARGE SCALE GENOMIC DNA]</scope>
    <source>
        <strain evidence="3 4">JCM 12696</strain>
    </source>
</reference>
<gene>
    <name evidence="3" type="ORF">GCM10009654_55600</name>
</gene>
<sequence>MSSNSTGTGPGAASSRTGPRTVVITGAASGIGAAIAEAFAAEGDRLALLDRDARGIAALAARLADAAAVTSHTVDITDADQVRAAIEDVVREHGGLDVLVNSAGILTEVPLAEMDPATWDETIAVDLRGVFLSCRHALPHMVAGGGGRIINIASQLGQKGGEGLTHYSAAKAGVIGFTKALAREAAPRGVLVNAVAPGPVETPLVDGLSPDWKRAKQAELPLGRFGRPEEIAPTVLLLASDPGGNLYVGQTLGPNSGDVML</sequence>
<dbReference type="PRINTS" id="PR00081">
    <property type="entry name" value="GDHRDH"/>
</dbReference>
<dbReference type="InterPro" id="IPR057326">
    <property type="entry name" value="KR_dom"/>
</dbReference>
<dbReference type="Gene3D" id="3.40.50.720">
    <property type="entry name" value="NAD(P)-binding Rossmann-like Domain"/>
    <property type="match status" value="1"/>
</dbReference>
<feature type="domain" description="Ketoreductase" evidence="2">
    <location>
        <begin position="20"/>
        <end position="203"/>
    </location>
</feature>
<dbReference type="SUPFAM" id="SSF51735">
    <property type="entry name" value="NAD(P)-binding Rossmann-fold domains"/>
    <property type="match status" value="1"/>
</dbReference>